<dbReference type="SUPFAM" id="SSF51735">
    <property type="entry name" value="NAD(P)-binding Rossmann-fold domains"/>
    <property type="match status" value="1"/>
</dbReference>
<evidence type="ECO:0000313" key="5">
    <source>
        <dbReference type="EMBL" id="NME44545.1"/>
    </source>
</evidence>
<dbReference type="InterPro" id="IPR004849">
    <property type="entry name" value="6DGDH_YqeC"/>
</dbReference>
<dbReference type="PRINTS" id="PR00076">
    <property type="entry name" value="6PGDHDRGNASE"/>
</dbReference>
<accession>A0A3E3E6P3</accession>
<evidence type="ECO:0000256" key="1">
    <source>
        <dbReference type="ARBA" id="ARBA00008419"/>
    </source>
</evidence>
<dbReference type="InterPro" id="IPR006114">
    <property type="entry name" value="6PGDH_C"/>
</dbReference>
<feature type="domain" description="6-phosphogluconate dehydrogenase C-terminal" evidence="4">
    <location>
        <begin position="167"/>
        <end position="294"/>
    </location>
</feature>
<dbReference type="EMBL" id="QUSK01000005">
    <property type="protein sequence ID" value="RGD77545.1"/>
    <property type="molecule type" value="Genomic_DNA"/>
</dbReference>
<dbReference type="InterPro" id="IPR013328">
    <property type="entry name" value="6PGD_dom2"/>
</dbReference>
<protein>
    <submittedName>
        <fullName evidence="6">Decarboxylating 6-phosphogluconate dehydrogenase</fullName>
    </submittedName>
</protein>
<keyword evidence="2" id="KW-0560">Oxidoreductase</keyword>
<evidence type="ECO:0000256" key="3">
    <source>
        <dbReference type="ARBA" id="ARBA00023064"/>
    </source>
</evidence>
<dbReference type="SUPFAM" id="SSF48179">
    <property type="entry name" value="6-phosphogluconate dehydrogenase C-terminal domain-like"/>
    <property type="match status" value="1"/>
</dbReference>
<evidence type="ECO:0000313" key="6">
    <source>
        <dbReference type="EMBL" id="RGD77545.1"/>
    </source>
</evidence>
<proteinExistence type="inferred from homology"/>
<dbReference type="Proteomes" id="UP000540014">
    <property type="component" value="Unassembled WGS sequence"/>
</dbReference>
<name>A0A3E3E6P3_9FIRM</name>
<dbReference type="NCBIfam" id="NF007161">
    <property type="entry name" value="PRK09599.1"/>
    <property type="match status" value="1"/>
</dbReference>
<comment type="caution">
    <text evidence="6">The sequence shown here is derived from an EMBL/GenBank/DDBJ whole genome shotgun (WGS) entry which is preliminary data.</text>
</comment>
<sequence>MKIGVIGLGKMGVNIAMNLQSHGYGVVGFDTSVSARNFSKNQGIEVKENIRELLSALDDRKVVWLMLPSGETIDDCINQLTPYLMKDDILIDGGNSYYKDSVSRAKSLKQKEIFYLDVGTSGGMKGARTGACLMIGGDKRAYEYLKGVFEDISVTDGQLYTGSSGSGHYMKMIHNAIEYGMMESIGEGFQLLKESEYNYDLKLVAKNWNNGSVIRGWLMELAQEQFNTHPGLKDVKGVVDATGEAKWAVEEALSLGISIPIIALSLMVRNNSKDEEKFSCKVVSALRNGFGGHTVIKEKLYE</sequence>
<evidence type="ECO:0000256" key="2">
    <source>
        <dbReference type="ARBA" id="ARBA00023002"/>
    </source>
</evidence>
<dbReference type="GO" id="GO:0004616">
    <property type="term" value="F:phosphogluconate dehydrogenase (decarboxylating) activity"/>
    <property type="evidence" value="ECO:0007669"/>
    <property type="project" value="InterPro"/>
</dbReference>
<dbReference type="Gene3D" id="3.40.50.720">
    <property type="entry name" value="NAD(P)-binding Rossmann-like Domain"/>
    <property type="match status" value="1"/>
</dbReference>
<dbReference type="InterPro" id="IPR036291">
    <property type="entry name" value="NAD(P)-bd_dom_sf"/>
</dbReference>
<dbReference type="PANTHER" id="PTHR11811">
    <property type="entry name" value="6-PHOSPHOGLUCONATE DEHYDROGENASE"/>
    <property type="match status" value="1"/>
</dbReference>
<dbReference type="SMART" id="SM01350">
    <property type="entry name" value="6PGD"/>
    <property type="match status" value="1"/>
</dbReference>
<gene>
    <name evidence="6" type="primary">gnd</name>
    <name evidence="6" type="ORF">DXC78_03315</name>
    <name evidence="5" type="ORF">HF861_06550</name>
</gene>
<evidence type="ECO:0000259" key="4">
    <source>
        <dbReference type="SMART" id="SM01350"/>
    </source>
</evidence>
<evidence type="ECO:0000313" key="7">
    <source>
        <dbReference type="Proteomes" id="UP000260721"/>
    </source>
</evidence>
<dbReference type="Gene3D" id="1.10.1040.10">
    <property type="entry name" value="N-(1-d-carboxylethyl)-l-norvaline Dehydrogenase, domain 2"/>
    <property type="match status" value="1"/>
</dbReference>
<organism evidence="6 7">
    <name type="scientific">Faecalicoccus pleomorphus</name>
    <dbReference type="NCBI Taxonomy" id="1323"/>
    <lineage>
        <taxon>Bacteria</taxon>
        <taxon>Bacillati</taxon>
        <taxon>Bacillota</taxon>
        <taxon>Erysipelotrichia</taxon>
        <taxon>Erysipelotrichales</taxon>
        <taxon>Erysipelotrichaceae</taxon>
        <taxon>Faecalicoccus</taxon>
    </lineage>
</organism>
<comment type="similarity">
    <text evidence="1">Belongs to the 6-phosphogluconate dehydrogenase family.</text>
</comment>
<dbReference type="InterPro" id="IPR006183">
    <property type="entry name" value="Pgluconate_DH"/>
</dbReference>
<dbReference type="RefSeq" id="WP_117445718.1">
    <property type="nucleotide sequence ID" value="NZ_CALCIP010000022.1"/>
</dbReference>
<dbReference type="Pfam" id="PF00393">
    <property type="entry name" value="6PGD"/>
    <property type="match status" value="1"/>
</dbReference>
<dbReference type="InterPro" id="IPR006115">
    <property type="entry name" value="6PGDH_NADP-bd"/>
</dbReference>
<dbReference type="NCBIfam" id="TIGR00872">
    <property type="entry name" value="gnd_rel"/>
    <property type="match status" value="1"/>
</dbReference>
<reference evidence="6 7" key="1">
    <citation type="submission" date="2018-08" db="EMBL/GenBank/DDBJ databases">
        <title>A genome reference for cultivated species of the human gut microbiota.</title>
        <authorList>
            <person name="Zou Y."/>
            <person name="Xue W."/>
            <person name="Luo G."/>
        </authorList>
    </citation>
    <scope>NUCLEOTIDE SEQUENCE [LARGE SCALE GENOMIC DNA]</scope>
    <source>
        <strain evidence="6 7">TF08-11</strain>
    </source>
</reference>
<dbReference type="GO" id="GO:0019521">
    <property type="term" value="P:D-gluconate metabolic process"/>
    <property type="evidence" value="ECO:0007669"/>
    <property type="project" value="UniProtKB-KW"/>
</dbReference>
<dbReference type="Proteomes" id="UP000260721">
    <property type="component" value="Unassembled WGS sequence"/>
</dbReference>
<dbReference type="EMBL" id="JABAFR010000013">
    <property type="protein sequence ID" value="NME44545.1"/>
    <property type="molecule type" value="Genomic_DNA"/>
</dbReference>
<reference evidence="5 8" key="2">
    <citation type="submission" date="2020-04" db="EMBL/GenBank/DDBJ databases">
        <authorList>
            <person name="Hitch T.C.A."/>
            <person name="Wylensek D."/>
            <person name="Clavel T."/>
        </authorList>
    </citation>
    <scope>NUCLEOTIDE SEQUENCE [LARGE SCALE GENOMIC DNA]</scope>
    <source>
        <strain evidence="5 8">BSM-383-APC-22F</strain>
    </source>
</reference>
<dbReference type="GO" id="GO:0006098">
    <property type="term" value="P:pentose-phosphate shunt"/>
    <property type="evidence" value="ECO:0007669"/>
    <property type="project" value="InterPro"/>
</dbReference>
<keyword evidence="3" id="KW-0311">Gluconate utilization</keyword>
<dbReference type="Pfam" id="PF03446">
    <property type="entry name" value="NAD_binding_2"/>
    <property type="match status" value="1"/>
</dbReference>
<dbReference type="AlphaFoldDB" id="A0A3E3E6P3"/>
<dbReference type="GO" id="GO:0050661">
    <property type="term" value="F:NADP binding"/>
    <property type="evidence" value="ECO:0007669"/>
    <property type="project" value="InterPro"/>
</dbReference>
<dbReference type="InterPro" id="IPR008927">
    <property type="entry name" value="6-PGluconate_DH-like_C_sf"/>
</dbReference>
<evidence type="ECO:0000313" key="8">
    <source>
        <dbReference type="Proteomes" id="UP000540014"/>
    </source>
</evidence>